<evidence type="ECO:0000256" key="8">
    <source>
        <dbReference type="SAM" id="Coils"/>
    </source>
</evidence>
<keyword evidence="4 7" id="KW-0133">Cell shape</keyword>
<dbReference type="InterPro" id="IPR005490">
    <property type="entry name" value="LD_TPept_cat_dom"/>
</dbReference>
<feature type="chain" id="PRO_5045536720" evidence="10">
    <location>
        <begin position="21"/>
        <end position="417"/>
    </location>
</feature>
<evidence type="ECO:0000256" key="6">
    <source>
        <dbReference type="ARBA" id="ARBA00023316"/>
    </source>
</evidence>
<evidence type="ECO:0000256" key="9">
    <source>
        <dbReference type="SAM" id="MobiDB-lite"/>
    </source>
</evidence>
<keyword evidence="3" id="KW-0808">Transferase</keyword>
<comment type="similarity">
    <text evidence="2">Belongs to the YkuD family.</text>
</comment>
<evidence type="ECO:0000256" key="5">
    <source>
        <dbReference type="ARBA" id="ARBA00022984"/>
    </source>
</evidence>
<comment type="pathway">
    <text evidence="1 7">Cell wall biogenesis; peptidoglycan biosynthesis.</text>
</comment>
<feature type="domain" description="L,D-TPase catalytic" evidence="11">
    <location>
        <begin position="62"/>
        <end position="193"/>
    </location>
</feature>
<name>A0ABW4JX04_9HYPH</name>
<evidence type="ECO:0000256" key="10">
    <source>
        <dbReference type="SAM" id="SignalP"/>
    </source>
</evidence>
<dbReference type="PANTHER" id="PTHR36699:SF1">
    <property type="entry name" value="L,D-TRANSPEPTIDASE YAFK-RELATED"/>
    <property type="match status" value="1"/>
</dbReference>
<keyword evidence="6 7" id="KW-0961">Cell wall biogenesis/degradation</keyword>
<evidence type="ECO:0000256" key="4">
    <source>
        <dbReference type="ARBA" id="ARBA00022960"/>
    </source>
</evidence>
<dbReference type="Pfam" id="PF03734">
    <property type="entry name" value="YkuD"/>
    <property type="match status" value="1"/>
</dbReference>
<evidence type="ECO:0000256" key="1">
    <source>
        <dbReference type="ARBA" id="ARBA00004752"/>
    </source>
</evidence>
<feature type="active site" description="Proton donor/acceptor" evidence="7">
    <location>
        <position position="154"/>
    </location>
</feature>
<feature type="region of interest" description="Disordered" evidence="9">
    <location>
        <begin position="307"/>
        <end position="356"/>
    </location>
</feature>
<comment type="caution">
    <text evidence="12">The sequence shown here is derived from an EMBL/GenBank/DDBJ whole genome shotgun (WGS) entry which is preliminary data.</text>
</comment>
<accession>A0ABW4JX04</accession>
<dbReference type="PROSITE" id="PS52029">
    <property type="entry name" value="LD_TPASE"/>
    <property type="match status" value="1"/>
</dbReference>
<feature type="signal peptide" evidence="10">
    <location>
        <begin position="1"/>
        <end position="20"/>
    </location>
</feature>
<evidence type="ECO:0000256" key="7">
    <source>
        <dbReference type="PROSITE-ProRule" id="PRU01373"/>
    </source>
</evidence>
<feature type="active site" description="Nucleophile" evidence="7">
    <location>
        <position position="162"/>
    </location>
</feature>
<dbReference type="Proteomes" id="UP001597327">
    <property type="component" value="Unassembled WGS sequence"/>
</dbReference>
<evidence type="ECO:0000259" key="11">
    <source>
        <dbReference type="PROSITE" id="PS52029"/>
    </source>
</evidence>
<sequence length="417" mass="45615">MKQMRPFQSFPFRRMAAALALVTMLAGCQVDELGYGPKAQRPVSQEIVTKMKARDMSATSPIMIRIFKEESALEVWKQKRNGRYELLEEFEICKWSGDLGPKFKEGDRQAPEGFYEITPGLMNPNSNYHLAFNLGYPNAYDRSHGRTGSHLMVHGACSSRGCYAMTDEQVQDIYALARDSFKGGQRSFQVQAFPFRMTAENMARHRDSEHLEFWNMLKVGYDHFELTKVPPKVDVCEKKYVFDATPVLANVPFQASAKCPTYEVPQALASLLAEKQSKDEETYQELVAKLEAREERQKRRAERETAIARAFGGGQPATEATATASTETSVAATTAPAPGQIAVPGPTATGQSPIQAPTASPVATAFAAQPSAASGNTPTGFLKKFLPFGAGASAAEPEAQLTVDPATLTGVPESKPQ</sequence>
<dbReference type="PANTHER" id="PTHR36699">
    <property type="entry name" value="LD-TRANSPEPTIDASE"/>
    <property type="match status" value="1"/>
</dbReference>
<keyword evidence="13" id="KW-1185">Reference proteome</keyword>
<dbReference type="PROSITE" id="PS51257">
    <property type="entry name" value="PROKAR_LIPOPROTEIN"/>
    <property type="match status" value="1"/>
</dbReference>
<evidence type="ECO:0000256" key="3">
    <source>
        <dbReference type="ARBA" id="ARBA00022679"/>
    </source>
</evidence>
<feature type="compositionally biased region" description="Low complexity" evidence="9">
    <location>
        <begin position="316"/>
        <end position="337"/>
    </location>
</feature>
<keyword evidence="8" id="KW-0175">Coiled coil</keyword>
<dbReference type="InterPro" id="IPR038063">
    <property type="entry name" value="Transpep_catalytic_dom"/>
</dbReference>
<organism evidence="12 13">
    <name type="scientific">Roseibium aestuarii</name>
    <dbReference type="NCBI Taxonomy" id="2600299"/>
    <lineage>
        <taxon>Bacteria</taxon>
        <taxon>Pseudomonadati</taxon>
        <taxon>Pseudomonadota</taxon>
        <taxon>Alphaproteobacteria</taxon>
        <taxon>Hyphomicrobiales</taxon>
        <taxon>Stappiaceae</taxon>
        <taxon>Roseibium</taxon>
    </lineage>
</organism>
<protein>
    <submittedName>
        <fullName evidence="12">L,D-transpeptidase family protein</fullName>
    </submittedName>
</protein>
<keyword evidence="5 7" id="KW-0573">Peptidoglycan synthesis</keyword>
<feature type="coiled-coil region" evidence="8">
    <location>
        <begin position="273"/>
        <end position="307"/>
    </location>
</feature>
<evidence type="ECO:0000313" key="12">
    <source>
        <dbReference type="EMBL" id="MFD1695998.1"/>
    </source>
</evidence>
<dbReference type="RefSeq" id="WP_149894043.1">
    <property type="nucleotide sequence ID" value="NZ_JBHUFA010000003.1"/>
</dbReference>
<gene>
    <name evidence="12" type="ORF">ACFSC7_10765</name>
</gene>
<keyword evidence="10" id="KW-0732">Signal</keyword>
<proteinExistence type="inferred from homology"/>
<dbReference type="SUPFAM" id="SSF141523">
    <property type="entry name" value="L,D-transpeptidase catalytic domain-like"/>
    <property type="match status" value="1"/>
</dbReference>
<evidence type="ECO:0000313" key="13">
    <source>
        <dbReference type="Proteomes" id="UP001597327"/>
    </source>
</evidence>
<reference evidence="13" key="1">
    <citation type="journal article" date="2019" name="Int. J. Syst. Evol. Microbiol.">
        <title>The Global Catalogue of Microorganisms (GCM) 10K type strain sequencing project: providing services to taxonomists for standard genome sequencing and annotation.</title>
        <authorList>
            <consortium name="The Broad Institute Genomics Platform"/>
            <consortium name="The Broad Institute Genome Sequencing Center for Infectious Disease"/>
            <person name="Wu L."/>
            <person name="Ma J."/>
        </authorList>
    </citation>
    <scope>NUCLEOTIDE SEQUENCE [LARGE SCALE GENOMIC DNA]</scope>
    <source>
        <strain evidence="13">JCM 3369</strain>
    </source>
</reference>
<dbReference type="EMBL" id="JBHUFA010000003">
    <property type="protein sequence ID" value="MFD1695998.1"/>
    <property type="molecule type" value="Genomic_DNA"/>
</dbReference>
<feature type="region of interest" description="Disordered" evidence="9">
    <location>
        <begin position="395"/>
        <end position="417"/>
    </location>
</feature>
<evidence type="ECO:0000256" key="2">
    <source>
        <dbReference type="ARBA" id="ARBA00005992"/>
    </source>
</evidence>